<dbReference type="CDD" id="cd00200">
    <property type="entry name" value="WD40"/>
    <property type="match status" value="1"/>
</dbReference>
<dbReference type="PANTHER" id="PTHR19879:SF9">
    <property type="entry name" value="TRANSCRIPTION INITIATION FACTOR TFIID SUBUNIT 5"/>
    <property type="match status" value="1"/>
</dbReference>
<feature type="domain" description="WDR5-like beta-propeller" evidence="4">
    <location>
        <begin position="53"/>
        <end position="349"/>
    </location>
</feature>
<evidence type="ECO:0000313" key="5">
    <source>
        <dbReference type="EMBL" id="KAJ5070686.1"/>
    </source>
</evidence>
<dbReference type="InterPro" id="IPR020472">
    <property type="entry name" value="WD40_PAC1"/>
</dbReference>
<dbReference type="PROSITE" id="PS50082">
    <property type="entry name" value="WD_REPEATS_2"/>
    <property type="match status" value="4"/>
</dbReference>
<dbReference type="EMBL" id="JAPDFW010000093">
    <property type="protein sequence ID" value="KAJ5070686.1"/>
    <property type="molecule type" value="Genomic_DNA"/>
</dbReference>
<dbReference type="SUPFAM" id="SSF50978">
    <property type="entry name" value="WD40 repeat-like"/>
    <property type="match status" value="1"/>
</dbReference>
<dbReference type="InterPro" id="IPR001680">
    <property type="entry name" value="WD40_rpt"/>
</dbReference>
<evidence type="ECO:0000259" key="4">
    <source>
        <dbReference type="Pfam" id="PF25175"/>
    </source>
</evidence>
<dbReference type="Proteomes" id="UP001149090">
    <property type="component" value="Unassembled WGS sequence"/>
</dbReference>
<evidence type="ECO:0000313" key="6">
    <source>
        <dbReference type="Proteomes" id="UP001149090"/>
    </source>
</evidence>
<evidence type="ECO:0000256" key="2">
    <source>
        <dbReference type="ARBA" id="ARBA00022737"/>
    </source>
</evidence>
<protein>
    <submittedName>
        <fullName evidence="5">Wd repeat-containing protein</fullName>
    </submittedName>
</protein>
<name>A0A9Q0LCM9_ANAIG</name>
<dbReference type="AlphaFoldDB" id="A0A9Q0LCM9"/>
<feature type="repeat" description="WD" evidence="3">
    <location>
        <begin position="178"/>
        <end position="219"/>
    </location>
</feature>
<feature type="repeat" description="WD" evidence="3">
    <location>
        <begin position="53"/>
        <end position="94"/>
    </location>
</feature>
<dbReference type="OrthoDB" id="674604at2759"/>
<dbReference type="SMART" id="SM00320">
    <property type="entry name" value="WD40"/>
    <property type="match status" value="7"/>
</dbReference>
<keyword evidence="2" id="KW-0677">Repeat</keyword>
<dbReference type="OMA" id="CKGHDTA"/>
<dbReference type="PRINTS" id="PR00320">
    <property type="entry name" value="GPROTEINBRPT"/>
</dbReference>
<feature type="repeat" description="WD" evidence="3">
    <location>
        <begin position="291"/>
        <end position="314"/>
    </location>
</feature>
<dbReference type="InterPro" id="IPR015943">
    <property type="entry name" value="WD40/YVTN_repeat-like_dom_sf"/>
</dbReference>
<gene>
    <name evidence="5" type="ORF">M0811_10756</name>
</gene>
<dbReference type="InterPro" id="IPR059122">
    <property type="entry name" value="Beta-prop_WDR5-like"/>
</dbReference>
<dbReference type="Gene3D" id="2.130.10.10">
    <property type="entry name" value="YVTN repeat-like/Quinoprotein amine dehydrogenase"/>
    <property type="match status" value="1"/>
</dbReference>
<dbReference type="InterPro" id="IPR036322">
    <property type="entry name" value="WD40_repeat_dom_sf"/>
</dbReference>
<comment type="caution">
    <text evidence="5">The sequence shown here is derived from an EMBL/GenBank/DDBJ whole genome shotgun (WGS) entry which is preliminary data.</text>
</comment>
<dbReference type="PROSITE" id="PS00678">
    <property type="entry name" value="WD_REPEATS_1"/>
    <property type="match status" value="1"/>
</dbReference>
<dbReference type="PANTHER" id="PTHR19879">
    <property type="entry name" value="TRANSCRIPTION INITIATION FACTOR TFIID"/>
    <property type="match status" value="1"/>
</dbReference>
<reference evidence="5" key="1">
    <citation type="submission" date="2022-10" db="EMBL/GenBank/DDBJ databases">
        <title>Novel sulphate-reducing endosymbionts in the free-living metamonad Anaeramoeba.</title>
        <authorList>
            <person name="Jerlstrom-Hultqvist J."/>
            <person name="Cepicka I."/>
            <person name="Gallot-Lavallee L."/>
            <person name="Salas-Leiva D."/>
            <person name="Curtis B.A."/>
            <person name="Zahonova K."/>
            <person name="Pipaliya S."/>
            <person name="Dacks J."/>
            <person name="Roger A.J."/>
        </authorList>
    </citation>
    <scope>NUCLEOTIDE SEQUENCE</scope>
    <source>
        <strain evidence="5">BMAN</strain>
    </source>
</reference>
<sequence length="351" mass="39850">MENNQFYQKEFSHNNYSELKDLNIHNSQENDTWIYQEKIPKSEGHNCNLKSSINPHQRAISSLNFSPNGLFIASSSADKTAKIFTVSDLKEIQCLSGHEKGLSHISWSPDSRYVCTSSDDQTVKIWEVETGQELREFDYQSIVFSSNFNPRGNLLISTTYDTYVHISDVRAKLPLQKFPGHSTPVTHGCFSHDNSIFATSSFEGLIRIWETRTGTCLRSINNSLSPKDPERPCTFVKFTPNSRYVLSSNLDSRVLLTDIYTGKSKKTYQGHINYRFCVGSDFLFTFKNMDFVISGSEDGSVVLWELQSKQMVAVLKQHQESVIDVSGHPTLPIFGSCSHSPENSIKLWELN</sequence>
<evidence type="ECO:0000256" key="1">
    <source>
        <dbReference type="ARBA" id="ARBA00022574"/>
    </source>
</evidence>
<keyword evidence="6" id="KW-1185">Reference proteome</keyword>
<dbReference type="PROSITE" id="PS50294">
    <property type="entry name" value="WD_REPEATS_REGION"/>
    <property type="match status" value="3"/>
</dbReference>
<accession>A0A9Q0LCM9</accession>
<dbReference type="InterPro" id="IPR019775">
    <property type="entry name" value="WD40_repeat_CS"/>
</dbReference>
<organism evidence="5 6">
    <name type="scientific">Anaeramoeba ignava</name>
    <name type="common">Anaerobic marine amoeba</name>
    <dbReference type="NCBI Taxonomy" id="1746090"/>
    <lineage>
        <taxon>Eukaryota</taxon>
        <taxon>Metamonada</taxon>
        <taxon>Anaeramoebidae</taxon>
        <taxon>Anaeramoeba</taxon>
    </lineage>
</organism>
<feature type="repeat" description="WD" evidence="3">
    <location>
        <begin position="95"/>
        <end position="136"/>
    </location>
</feature>
<evidence type="ECO:0000256" key="3">
    <source>
        <dbReference type="PROSITE-ProRule" id="PRU00221"/>
    </source>
</evidence>
<proteinExistence type="predicted"/>
<keyword evidence="1 3" id="KW-0853">WD repeat</keyword>
<dbReference type="Pfam" id="PF25175">
    <property type="entry name" value="Beta-prop_WDR5"/>
    <property type="match status" value="1"/>
</dbReference>